<evidence type="ECO:0000256" key="1">
    <source>
        <dbReference type="SAM" id="Phobius"/>
    </source>
</evidence>
<feature type="domain" description="DUF374" evidence="2">
    <location>
        <begin position="41"/>
        <end position="110"/>
    </location>
</feature>
<protein>
    <recommendedName>
        <fullName evidence="2">DUF374 domain-containing protein</fullName>
    </recommendedName>
</protein>
<dbReference type="RefSeq" id="WP_246419408.1">
    <property type="nucleotide sequence ID" value="NZ_JACHXU010000006.1"/>
</dbReference>
<evidence type="ECO:0000259" key="2">
    <source>
        <dbReference type="Pfam" id="PF04028"/>
    </source>
</evidence>
<organism evidence="3 4">
    <name type="scientific">Aporhodopirellula rubra</name>
    <dbReference type="NCBI Taxonomy" id="980271"/>
    <lineage>
        <taxon>Bacteria</taxon>
        <taxon>Pseudomonadati</taxon>
        <taxon>Planctomycetota</taxon>
        <taxon>Planctomycetia</taxon>
        <taxon>Pirellulales</taxon>
        <taxon>Pirellulaceae</taxon>
        <taxon>Aporhodopirellula</taxon>
    </lineage>
</organism>
<keyword evidence="4" id="KW-1185">Reference proteome</keyword>
<evidence type="ECO:0000313" key="4">
    <source>
        <dbReference type="Proteomes" id="UP000536179"/>
    </source>
</evidence>
<dbReference type="Pfam" id="PF04028">
    <property type="entry name" value="DUF374"/>
    <property type="match status" value="1"/>
</dbReference>
<comment type="caution">
    <text evidence="3">The sequence shown here is derived from an EMBL/GenBank/DDBJ whole genome shotgun (WGS) entry which is preliminary data.</text>
</comment>
<name>A0A7W5DY69_9BACT</name>
<feature type="transmembrane region" description="Helical" evidence="1">
    <location>
        <begin position="21"/>
        <end position="40"/>
    </location>
</feature>
<evidence type="ECO:0000313" key="3">
    <source>
        <dbReference type="EMBL" id="MBB3206404.1"/>
    </source>
</evidence>
<accession>A0A7W5DY69</accession>
<keyword evidence="1" id="KW-0472">Membrane</keyword>
<reference evidence="3 4" key="1">
    <citation type="submission" date="2020-08" db="EMBL/GenBank/DDBJ databases">
        <title>Genomic Encyclopedia of Type Strains, Phase III (KMG-III): the genomes of soil and plant-associated and newly described type strains.</title>
        <authorList>
            <person name="Whitman W."/>
        </authorList>
    </citation>
    <scope>NUCLEOTIDE SEQUENCE [LARGE SCALE GENOMIC DNA]</scope>
    <source>
        <strain evidence="3 4">CECT 8075</strain>
    </source>
</reference>
<dbReference type="InterPro" id="IPR007172">
    <property type="entry name" value="DUF374"/>
</dbReference>
<keyword evidence="1" id="KW-1133">Transmembrane helix</keyword>
<dbReference type="Proteomes" id="UP000536179">
    <property type="component" value="Unassembled WGS sequence"/>
</dbReference>
<keyword evidence="1" id="KW-0812">Transmembrane</keyword>
<dbReference type="EMBL" id="JACHXU010000006">
    <property type="protein sequence ID" value="MBB3206404.1"/>
    <property type="molecule type" value="Genomic_DNA"/>
</dbReference>
<proteinExistence type="predicted"/>
<gene>
    <name evidence="3" type="ORF">FHS27_002213</name>
</gene>
<sequence length="224" mass="24699">MRSTCRVRVANDIRPVLRRSGIPYVFAILHSHQFAALMVAEKGLGAMVSRSADGEMIVPSLTLCGCVPVRGSSGQGTANRGGRTALRNLIRHVRNGCPACLTVDGPRGPRGRVHKGIGDLSRQSDAVVLAAVVVPRRRWIVSKAWDRMQIPKPFTTIDLYFSQPLVCGAEETLETYRRRIQETLAEIESLVDPDEFTYSAPRLPGPSVFRQRAEKLRLPRSNAA</sequence>
<dbReference type="AlphaFoldDB" id="A0A7W5DY69"/>